<sequence length="276" mass="29276">MMKKQRVWFISGCSSGFGRGLARAALERGDCVAVTARNLDAVSDLVDKHAARARAIQLDVTDSSSVRRAVAQAIEAFGRIDVLVNNAGYALQGVFEDATDAQIRRVFETNVFGLMDLTRAVVSGMRTQGSGHIINLSSIVGRLSGPLLAYYSATKFAVEGLSEALAGELTDFGIRVTLIEPGPYATDFASRSLDPIASSDAYVKLTERANASYAGMIFDDPQAVVDAIVQVASLATPPLRLPVGTQALGMARDALRAQSTELERWAGLSTGGGYVV</sequence>
<dbReference type="Proteomes" id="UP001055013">
    <property type="component" value="Unassembled WGS sequence"/>
</dbReference>
<keyword evidence="2" id="KW-1185">Reference proteome</keyword>
<accession>A0ACB5R650</accession>
<protein>
    <submittedName>
        <fullName evidence="1">SDR family NAD(P)-dependent oxidoreductase</fullName>
    </submittedName>
</protein>
<reference evidence="1" key="1">
    <citation type="submission" date="2021-09" db="EMBL/GenBank/DDBJ databases">
        <title>Isolation and characterization of 3-chlorobenzoate degrading bacteria from soils in Shizuoka.</title>
        <authorList>
            <person name="Ifat A."/>
            <person name="Ogawa N."/>
            <person name="Kimbara K."/>
            <person name="Moriuchi R."/>
            <person name="Dohra H."/>
            <person name="Shintani M."/>
        </authorList>
    </citation>
    <scope>NUCLEOTIDE SEQUENCE</scope>
    <source>
        <strain evidence="1">19CS2-2</strain>
    </source>
</reference>
<evidence type="ECO:0000313" key="1">
    <source>
        <dbReference type="EMBL" id="GJH22553.1"/>
    </source>
</evidence>
<comment type="caution">
    <text evidence="1">The sequence shown here is derived from an EMBL/GenBank/DDBJ whole genome shotgun (WGS) entry which is preliminary data.</text>
</comment>
<name>A0ACB5R650_9BURK</name>
<dbReference type="EMBL" id="BPUR01000043">
    <property type="protein sequence ID" value="GJH22553.1"/>
    <property type="molecule type" value="Genomic_DNA"/>
</dbReference>
<proteinExistence type="predicted"/>
<gene>
    <name evidence="1" type="ORF">CBA19CS22_38445</name>
</gene>
<evidence type="ECO:0000313" key="2">
    <source>
        <dbReference type="Proteomes" id="UP001055013"/>
    </source>
</evidence>
<organism evidence="1 2">
    <name type="scientific">Caballeronia novacaledonica</name>
    <dbReference type="NCBI Taxonomy" id="1544861"/>
    <lineage>
        <taxon>Bacteria</taxon>
        <taxon>Pseudomonadati</taxon>
        <taxon>Pseudomonadota</taxon>
        <taxon>Betaproteobacteria</taxon>
        <taxon>Burkholderiales</taxon>
        <taxon>Burkholderiaceae</taxon>
        <taxon>Caballeronia</taxon>
    </lineage>
</organism>